<accession>A0ABU6ZEV8</accession>
<dbReference type="EMBL" id="JASCZI010272137">
    <property type="protein sequence ID" value="MED6220501.1"/>
    <property type="molecule type" value="Genomic_DNA"/>
</dbReference>
<organism evidence="1 2">
    <name type="scientific">Stylosanthes scabra</name>
    <dbReference type="NCBI Taxonomy" id="79078"/>
    <lineage>
        <taxon>Eukaryota</taxon>
        <taxon>Viridiplantae</taxon>
        <taxon>Streptophyta</taxon>
        <taxon>Embryophyta</taxon>
        <taxon>Tracheophyta</taxon>
        <taxon>Spermatophyta</taxon>
        <taxon>Magnoliopsida</taxon>
        <taxon>eudicotyledons</taxon>
        <taxon>Gunneridae</taxon>
        <taxon>Pentapetalae</taxon>
        <taxon>rosids</taxon>
        <taxon>fabids</taxon>
        <taxon>Fabales</taxon>
        <taxon>Fabaceae</taxon>
        <taxon>Papilionoideae</taxon>
        <taxon>50 kb inversion clade</taxon>
        <taxon>dalbergioids sensu lato</taxon>
        <taxon>Dalbergieae</taxon>
        <taxon>Pterocarpus clade</taxon>
        <taxon>Stylosanthes</taxon>
    </lineage>
</organism>
<sequence>MASESSRGSRSSWRKACGRSSTLLCSHGERPLLRVYGMKENPGRRFWGCAYYEEQEQVEEDPENAKLRKKVLFLKTELRACEWRLRLL</sequence>
<protein>
    <recommendedName>
        <fullName evidence="3">Zinc finger GRF-type domain-containing protein</fullName>
    </recommendedName>
</protein>
<reference evidence="1 2" key="1">
    <citation type="journal article" date="2023" name="Plants (Basel)">
        <title>Bridging the Gap: Combining Genomics and Transcriptomics Approaches to Understand Stylosanthes scabra, an Orphan Legume from the Brazilian Caatinga.</title>
        <authorList>
            <person name="Ferreira-Neto J.R.C."/>
            <person name="da Silva M.D."/>
            <person name="Binneck E."/>
            <person name="de Melo N.F."/>
            <person name="da Silva R.H."/>
            <person name="de Melo A.L.T.M."/>
            <person name="Pandolfi V."/>
            <person name="Bustamante F.O."/>
            <person name="Brasileiro-Vidal A.C."/>
            <person name="Benko-Iseppon A.M."/>
        </authorList>
    </citation>
    <scope>NUCLEOTIDE SEQUENCE [LARGE SCALE GENOMIC DNA]</scope>
    <source>
        <tissue evidence="1">Leaves</tissue>
    </source>
</reference>
<comment type="caution">
    <text evidence="1">The sequence shown here is derived from an EMBL/GenBank/DDBJ whole genome shotgun (WGS) entry which is preliminary data.</text>
</comment>
<evidence type="ECO:0000313" key="1">
    <source>
        <dbReference type="EMBL" id="MED6220501.1"/>
    </source>
</evidence>
<evidence type="ECO:0008006" key="3">
    <source>
        <dbReference type="Google" id="ProtNLM"/>
    </source>
</evidence>
<evidence type="ECO:0000313" key="2">
    <source>
        <dbReference type="Proteomes" id="UP001341840"/>
    </source>
</evidence>
<proteinExistence type="predicted"/>
<gene>
    <name evidence="1" type="ORF">PIB30_045415</name>
</gene>
<dbReference type="Proteomes" id="UP001341840">
    <property type="component" value="Unassembled WGS sequence"/>
</dbReference>
<name>A0ABU6ZEV8_9FABA</name>
<keyword evidence="2" id="KW-1185">Reference proteome</keyword>